<sequence length="165" mass="17713">TPPGSRPRTGLRRRRVLQGHVSPSIPSPDRLLRRFSRSPSSSFLRIAATAVWITAAAPAVTQKTPSGSRPRTGPPPLMCAAGTSKQRLRRGWSIAPSSECGGDKLRGAWEADWRHGPRWATLKCRSSSPHVCASSSASDTVAAMDGPRWFASPFLMDSCSHAPTG</sequence>
<reference evidence="2" key="2">
    <citation type="submission" date="2018-03" db="EMBL/GenBank/DDBJ databases">
        <title>The Triticum urartu genome reveals the dynamic nature of wheat genome evolution.</title>
        <authorList>
            <person name="Ling H."/>
            <person name="Ma B."/>
            <person name="Shi X."/>
            <person name="Liu H."/>
            <person name="Dong L."/>
            <person name="Sun H."/>
            <person name="Cao Y."/>
            <person name="Gao Q."/>
            <person name="Zheng S."/>
            <person name="Li Y."/>
            <person name="Yu Y."/>
            <person name="Du H."/>
            <person name="Qi M."/>
            <person name="Li Y."/>
            <person name="Yu H."/>
            <person name="Cui Y."/>
            <person name="Wang N."/>
            <person name="Chen C."/>
            <person name="Wu H."/>
            <person name="Zhao Y."/>
            <person name="Zhang J."/>
            <person name="Li Y."/>
            <person name="Zhou W."/>
            <person name="Zhang B."/>
            <person name="Hu W."/>
            <person name="Eijk M."/>
            <person name="Tang J."/>
            <person name="Witsenboer H."/>
            <person name="Zhao S."/>
            <person name="Li Z."/>
            <person name="Zhang A."/>
            <person name="Wang D."/>
            <person name="Liang C."/>
        </authorList>
    </citation>
    <scope>NUCLEOTIDE SEQUENCE [LARGE SCALE GENOMIC DNA]</scope>
    <source>
        <strain evidence="2">cv. G1812</strain>
    </source>
</reference>
<reference evidence="2" key="3">
    <citation type="submission" date="2022-06" db="UniProtKB">
        <authorList>
            <consortium name="EnsemblPlants"/>
        </authorList>
    </citation>
    <scope>IDENTIFICATION</scope>
</reference>
<reference evidence="3" key="1">
    <citation type="journal article" date="2013" name="Nature">
        <title>Draft genome of the wheat A-genome progenitor Triticum urartu.</title>
        <authorList>
            <person name="Ling H.Q."/>
            <person name="Zhao S."/>
            <person name="Liu D."/>
            <person name="Wang J."/>
            <person name="Sun H."/>
            <person name="Zhang C."/>
            <person name="Fan H."/>
            <person name="Li D."/>
            <person name="Dong L."/>
            <person name="Tao Y."/>
            <person name="Gao C."/>
            <person name="Wu H."/>
            <person name="Li Y."/>
            <person name="Cui Y."/>
            <person name="Guo X."/>
            <person name="Zheng S."/>
            <person name="Wang B."/>
            <person name="Yu K."/>
            <person name="Liang Q."/>
            <person name="Yang W."/>
            <person name="Lou X."/>
            <person name="Chen J."/>
            <person name="Feng M."/>
            <person name="Jian J."/>
            <person name="Zhang X."/>
            <person name="Luo G."/>
            <person name="Jiang Y."/>
            <person name="Liu J."/>
            <person name="Wang Z."/>
            <person name="Sha Y."/>
            <person name="Zhang B."/>
            <person name="Wu H."/>
            <person name="Tang D."/>
            <person name="Shen Q."/>
            <person name="Xue P."/>
            <person name="Zou S."/>
            <person name="Wang X."/>
            <person name="Liu X."/>
            <person name="Wang F."/>
            <person name="Yang Y."/>
            <person name="An X."/>
            <person name="Dong Z."/>
            <person name="Zhang K."/>
            <person name="Zhang X."/>
            <person name="Luo M.C."/>
            <person name="Dvorak J."/>
            <person name="Tong Y."/>
            <person name="Wang J."/>
            <person name="Yang H."/>
            <person name="Li Z."/>
            <person name="Wang D."/>
            <person name="Zhang A."/>
            <person name="Wang J."/>
        </authorList>
    </citation>
    <scope>NUCLEOTIDE SEQUENCE</scope>
    <source>
        <strain evidence="3">cv. G1812</strain>
    </source>
</reference>
<dbReference type="Gramene" id="TuG1812G0400002690.01.T05">
    <property type="protein sequence ID" value="TuG1812G0400002690.01.T05.cds269513"/>
    <property type="gene ID" value="TuG1812G0400002690.01"/>
</dbReference>
<evidence type="ECO:0000313" key="2">
    <source>
        <dbReference type="EnsemblPlants" id="TuG1812G0400002690.01.T05.cds269513"/>
    </source>
</evidence>
<feature type="region of interest" description="Disordered" evidence="1">
    <location>
        <begin position="1"/>
        <end position="32"/>
    </location>
</feature>
<keyword evidence="3" id="KW-1185">Reference proteome</keyword>
<feature type="compositionally biased region" description="Low complexity" evidence="1">
    <location>
        <begin position="61"/>
        <end position="71"/>
    </location>
</feature>
<dbReference type="EnsemblPlants" id="TuG1812G0400002690.01.T05">
    <property type="protein sequence ID" value="TuG1812G0400002690.01.T05.cds269513"/>
    <property type="gene ID" value="TuG1812G0400002690.01"/>
</dbReference>
<feature type="region of interest" description="Disordered" evidence="1">
    <location>
        <begin position="61"/>
        <end position="84"/>
    </location>
</feature>
<accession>A0A8R7U8J7</accession>
<dbReference type="Proteomes" id="UP000015106">
    <property type="component" value="Chromosome 4"/>
</dbReference>
<proteinExistence type="predicted"/>
<evidence type="ECO:0000256" key="1">
    <source>
        <dbReference type="SAM" id="MobiDB-lite"/>
    </source>
</evidence>
<dbReference type="AlphaFoldDB" id="A0A8R7U8J7"/>
<evidence type="ECO:0000313" key="3">
    <source>
        <dbReference type="Proteomes" id="UP000015106"/>
    </source>
</evidence>
<name>A0A8R7U8J7_TRIUA</name>
<protein>
    <submittedName>
        <fullName evidence="2">Uncharacterized protein</fullName>
    </submittedName>
</protein>
<organism evidence="2 3">
    <name type="scientific">Triticum urartu</name>
    <name type="common">Red wild einkorn</name>
    <name type="synonym">Crithodium urartu</name>
    <dbReference type="NCBI Taxonomy" id="4572"/>
    <lineage>
        <taxon>Eukaryota</taxon>
        <taxon>Viridiplantae</taxon>
        <taxon>Streptophyta</taxon>
        <taxon>Embryophyta</taxon>
        <taxon>Tracheophyta</taxon>
        <taxon>Spermatophyta</taxon>
        <taxon>Magnoliopsida</taxon>
        <taxon>Liliopsida</taxon>
        <taxon>Poales</taxon>
        <taxon>Poaceae</taxon>
        <taxon>BOP clade</taxon>
        <taxon>Pooideae</taxon>
        <taxon>Triticodae</taxon>
        <taxon>Triticeae</taxon>
        <taxon>Triticinae</taxon>
        <taxon>Triticum</taxon>
    </lineage>
</organism>